<organism evidence="3 4">
    <name type="scientific">Cephus cinctus</name>
    <name type="common">Wheat stem sawfly</name>
    <dbReference type="NCBI Taxonomy" id="211228"/>
    <lineage>
        <taxon>Eukaryota</taxon>
        <taxon>Metazoa</taxon>
        <taxon>Ecdysozoa</taxon>
        <taxon>Arthropoda</taxon>
        <taxon>Hexapoda</taxon>
        <taxon>Insecta</taxon>
        <taxon>Pterygota</taxon>
        <taxon>Neoptera</taxon>
        <taxon>Endopterygota</taxon>
        <taxon>Hymenoptera</taxon>
        <taxon>Cephoidea</taxon>
        <taxon>Cephidae</taxon>
        <taxon>Cephus</taxon>
    </lineage>
</organism>
<feature type="compositionally biased region" description="Basic and acidic residues" evidence="1">
    <location>
        <begin position="518"/>
        <end position="537"/>
    </location>
</feature>
<feature type="compositionally biased region" description="Low complexity" evidence="1">
    <location>
        <begin position="479"/>
        <end position="497"/>
    </location>
</feature>
<name>A0AAJ7C9R2_CEPCN</name>
<dbReference type="GeneID" id="107272617"/>
<proteinExistence type="predicted"/>
<gene>
    <name evidence="4" type="primary">LOC107272617</name>
</gene>
<sequence length="579" mass="60395">MNMRLYSCILFCALPYLTSGGALRTNNALTCIELCTGCDGIATFENGYCECQIDNDNKKGTECVNRMRRQGGELGMDLVSCDELGGDRRARCLLASRRRFGAADADLVAKYFMNGGALSALSPFALGSNSLIGASNAAEGSYNQIGTNNNLMSAPEKAKSSLQNSNHGQESVVGSQSSKSSGMSPIVSQTHQSALPGMPLQSVAMNNPSVATSNMQFGNALQHMIGAANPWSGPMIQNALGNPLANSLGNPMGMLGQLANPNALIEAGAAMLNPHNLQAMSNMLLGLGNVPGSGMMGTANPMAASGHSLGQQMVGATHEDPNQTNMVGSVQQNMVGNAPLGATCLGSSHPHGSDSMLGASNANQQLDVGELHQMQGHSFMQNPQLGAAIPSYAFNAPQFNSGNPQLGAGIPSYAFSAPDFDSGNLQFGTGIPSFASNIPQFRVGNSQLGFPNFQNQPMPGYNSQYNSFVGASSGGSSCADQSSIVGQSNQNSSLNKSQESEPPIVAKSNSDDNNDPETLEKSKNPEKKLKKSLKDSKLGAALSKKLKDIVSAPNPNSSKKSNADKETDSTCNSEIRESS</sequence>
<feature type="signal peptide" evidence="2">
    <location>
        <begin position="1"/>
        <end position="20"/>
    </location>
</feature>
<protein>
    <submittedName>
        <fullName evidence="4">Uncharacterized protein LOC107272617 isoform X1</fullName>
    </submittedName>
</protein>
<dbReference type="KEGG" id="ccin:107272617"/>
<feature type="compositionally biased region" description="Basic and acidic residues" evidence="1">
    <location>
        <begin position="561"/>
        <end position="579"/>
    </location>
</feature>
<evidence type="ECO:0000313" key="4">
    <source>
        <dbReference type="RefSeq" id="XP_015605415.1"/>
    </source>
</evidence>
<dbReference type="RefSeq" id="XP_015605415.1">
    <property type="nucleotide sequence ID" value="XM_015749929.2"/>
</dbReference>
<keyword evidence="2" id="KW-0732">Signal</keyword>
<feature type="compositionally biased region" description="Low complexity" evidence="1">
    <location>
        <begin position="551"/>
        <end position="560"/>
    </location>
</feature>
<reference evidence="4" key="1">
    <citation type="submission" date="2025-08" db="UniProtKB">
        <authorList>
            <consortium name="RefSeq"/>
        </authorList>
    </citation>
    <scope>IDENTIFICATION</scope>
</reference>
<evidence type="ECO:0000256" key="1">
    <source>
        <dbReference type="SAM" id="MobiDB-lite"/>
    </source>
</evidence>
<feature type="compositionally biased region" description="Polar residues" evidence="1">
    <location>
        <begin position="160"/>
        <end position="169"/>
    </location>
</feature>
<evidence type="ECO:0000256" key="2">
    <source>
        <dbReference type="SAM" id="SignalP"/>
    </source>
</evidence>
<feature type="region of interest" description="Disordered" evidence="1">
    <location>
        <begin position="479"/>
        <end position="579"/>
    </location>
</feature>
<keyword evidence="3" id="KW-1185">Reference proteome</keyword>
<feature type="chain" id="PRO_5042617978" evidence="2">
    <location>
        <begin position="21"/>
        <end position="579"/>
    </location>
</feature>
<dbReference type="AlphaFoldDB" id="A0AAJ7C9R2"/>
<dbReference type="Proteomes" id="UP000694920">
    <property type="component" value="Unplaced"/>
</dbReference>
<accession>A0AAJ7C9R2</accession>
<feature type="compositionally biased region" description="Low complexity" evidence="1">
    <location>
        <begin position="171"/>
        <end position="184"/>
    </location>
</feature>
<feature type="region of interest" description="Disordered" evidence="1">
    <location>
        <begin position="148"/>
        <end position="187"/>
    </location>
</feature>
<evidence type="ECO:0000313" key="3">
    <source>
        <dbReference type="Proteomes" id="UP000694920"/>
    </source>
</evidence>